<dbReference type="Gene3D" id="3.40.50.300">
    <property type="entry name" value="P-loop containing nucleotide triphosphate hydrolases"/>
    <property type="match status" value="1"/>
</dbReference>
<dbReference type="InterPro" id="IPR000432">
    <property type="entry name" value="DNA_mismatch_repair_MutS_C"/>
</dbReference>
<dbReference type="PANTHER" id="PTHR11361:SF34">
    <property type="entry name" value="DNA MISMATCH REPAIR PROTEIN MSH1, MITOCHONDRIAL"/>
    <property type="match status" value="1"/>
</dbReference>
<dbReference type="Proteomes" id="UP000251686">
    <property type="component" value="Unassembled WGS sequence"/>
</dbReference>
<evidence type="ECO:0000256" key="2">
    <source>
        <dbReference type="ARBA" id="ARBA00022840"/>
    </source>
</evidence>
<dbReference type="SUPFAM" id="SSF52540">
    <property type="entry name" value="P-loop containing nucleoside triphosphate hydrolases"/>
    <property type="match status" value="1"/>
</dbReference>
<evidence type="ECO:0000313" key="5">
    <source>
        <dbReference type="EMBL" id="CAD7354660.1"/>
    </source>
</evidence>
<proteinExistence type="predicted"/>
<dbReference type="SMART" id="SM00534">
    <property type="entry name" value="MUTSac"/>
    <property type="match status" value="1"/>
</dbReference>
<protein>
    <submittedName>
        <fullName evidence="5">DNA mismatch repair protein MutS</fullName>
    </submittedName>
</protein>
<dbReference type="PROSITE" id="PS00486">
    <property type="entry name" value="DNA_MISMATCH_REPAIR_2"/>
    <property type="match status" value="1"/>
</dbReference>
<keyword evidence="1" id="KW-0547">Nucleotide-binding</keyword>
<evidence type="ECO:0000259" key="4">
    <source>
        <dbReference type="PROSITE" id="PS00486"/>
    </source>
</evidence>
<dbReference type="GO" id="GO:0006298">
    <property type="term" value="P:mismatch repair"/>
    <property type="evidence" value="ECO:0007669"/>
    <property type="project" value="InterPro"/>
</dbReference>
<dbReference type="EMBL" id="UAUZ02000003">
    <property type="protein sequence ID" value="CAD7354660.1"/>
    <property type="molecule type" value="Genomic_DNA"/>
</dbReference>
<gene>
    <name evidence="5" type="primary">mutS_3</name>
    <name evidence="5" type="ORF">NCTC13131_02208</name>
</gene>
<dbReference type="Pfam" id="PF00488">
    <property type="entry name" value="MutS_V"/>
    <property type="match status" value="1"/>
</dbReference>
<accession>A0A8S1IBZ0</accession>
<dbReference type="GO" id="GO:0030983">
    <property type="term" value="F:mismatched DNA binding"/>
    <property type="evidence" value="ECO:0007669"/>
    <property type="project" value="InterPro"/>
</dbReference>
<comment type="caution">
    <text evidence="5">The sequence shown here is derived from an EMBL/GenBank/DDBJ whole genome shotgun (WGS) entry which is preliminary data.</text>
</comment>
<dbReference type="GO" id="GO:0005524">
    <property type="term" value="F:ATP binding"/>
    <property type="evidence" value="ECO:0007669"/>
    <property type="project" value="UniProtKB-KW"/>
</dbReference>
<keyword evidence="2" id="KW-0067">ATP-binding</keyword>
<name>A0A8S1IBZ0_STAAU</name>
<reference evidence="5" key="1">
    <citation type="submission" date="2020-11" db="EMBL/GenBank/DDBJ databases">
        <authorList>
            <consortium name="Pathogen Informatics"/>
        </authorList>
    </citation>
    <scope>NUCLEOTIDE SEQUENCE</scope>
    <source>
        <strain evidence="5">NCTC13131</strain>
    </source>
</reference>
<evidence type="ECO:0000256" key="1">
    <source>
        <dbReference type="ARBA" id="ARBA00022741"/>
    </source>
</evidence>
<sequence>MDYNDYVPNNCRLDNETFIYLITGPNMSGKSTYMRQVAIISIMAQMGAYVPCKEAVLPIFDQIFTRIGAADDLVSGKSTFMVEMLEAQKALTYATEDSLIIFDEIGRGTSTYDGLALAQAMIEYVAETSHAKTLFSTHYHELTTLDQALPSLKMFTSLLMNIKVNLYSCIKSKMVQLTIVMVFKLRN</sequence>
<evidence type="ECO:0000256" key="3">
    <source>
        <dbReference type="ARBA" id="ARBA00023125"/>
    </source>
</evidence>
<evidence type="ECO:0000313" key="6">
    <source>
        <dbReference type="Proteomes" id="UP000251686"/>
    </source>
</evidence>
<dbReference type="GO" id="GO:0005829">
    <property type="term" value="C:cytosol"/>
    <property type="evidence" value="ECO:0007669"/>
    <property type="project" value="TreeGrafter"/>
</dbReference>
<dbReference type="GO" id="GO:0140664">
    <property type="term" value="F:ATP-dependent DNA damage sensor activity"/>
    <property type="evidence" value="ECO:0007669"/>
    <property type="project" value="InterPro"/>
</dbReference>
<dbReference type="AlphaFoldDB" id="A0A8S1IBZ0"/>
<dbReference type="PANTHER" id="PTHR11361">
    <property type="entry name" value="DNA MISMATCH REPAIR PROTEIN MUTS FAMILY MEMBER"/>
    <property type="match status" value="1"/>
</dbReference>
<dbReference type="InterPro" id="IPR045076">
    <property type="entry name" value="MutS"/>
</dbReference>
<feature type="domain" description="DNA mismatch repair proteins mutS family" evidence="4">
    <location>
        <begin position="98"/>
        <end position="114"/>
    </location>
</feature>
<organism evidence="5 6">
    <name type="scientific">Staphylococcus aureus</name>
    <dbReference type="NCBI Taxonomy" id="1280"/>
    <lineage>
        <taxon>Bacteria</taxon>
        <taxon>Bacillati</taxon>
        <taxon>Bacillota</taxon>
        <taxon>Bacilli</taxon>
        <taxon>Bacillales</taxon>
        <taxon>Staphylococcaceae</taxon>
        <taxon>Staphylococcus</taxon>
    </lineage>
</organism>
<dbReference type="InterPro" id="IPR027417">
    <property type="entry name" value="P-loop_NTPase"/>
</dbReference>
<keyword evidence="3" id="KW-0238">DNA-binding</keyword>